<reference evidence="1 2" key="1">
    <citation type="submission" date="2019-07" db="EMBL/GenBank/DDBJ databases">
        <title>Whole genome shotgun sequence of Brevifollis gellanilyticus NBRC 108608.</title>
        <authorList>
            <person name="Hosoyama A."/>
            <person name="Uohara A."/>
            <person name="Ohji S."/>
            <person name="Ichikawa N."/>
        </authorList>
    </citation>
    <scope>NUCLEOTIDE SEQUENCE [LARGE SCALE GENOMIC DNA]</scope>
    <source>
        <strain evidence="1 2">NBRC 108608</strain>
    </source>
</reference>
<evidence type="ECO:0000313" key="2">
    <source>
        <dbReference type="Proteomes" id="UP000321577"/>
    </source>
</evidence>
<proteinExistence type="predicted"/>
<sequence>MPGDPYDCVKDGRLCQLFVGVEHDFAPWQHADHPEALISAINDYREIKLLFEFLDCDHVEAFSEAYDCGIYPGDPDPDFEGRILRFAKKGRQVFIRPLDEGRAIKEDEEHSWRVVIDQPAASSTS</sequence>
<evidence type="ECO:0000313" key="1">
    <source>
        <dbReference type="EMBL" id="GEP43885.1"/>
    </source>
</evidence>
<comment type="caution">
    <text evidence="1">The sequence shown here is derived from an EMBL/GenBank/DDBJ whole genome shotgun (WGS) entry which is preliminary data.</text>
</comment>
<keyword evidence="2" id="KW-1185">Reference proteome</keyword>
<dbReference type="AlphaFoldDB" id="A0A512MAW9"/>
<name>A0A512MAW9_9BACT</name>
<organism evidence="1 2">
    <name type="scientific">Brevifollis gellanilyticus</name>
    <dbReference type="NCBI Taxonomy" id="748831"/>
    <lineage>
        <taxon>Bacteria</taxon>
        <taxon>Pseudomonadati</taxon>
        <taxon>Verrucomicrobiota</taxon>
        <taxon>Verrucomicrobiia</taxon>
        <taxon>Verrucomicrobiales</taxon>
        <taxon>Verrucomicrobiaceae</taxon>
    </lineage>
</organism>
<gene>
    <name evidence="1" type="ORF">BGE01nite_31760</name>
</gene>
<accession>A0A512MAW9</accession>
<dbReference type="EMBL" id="BKAG01000022">
    <property type="protein sequence ID" value="GEP43885.1"/>
    <property type="molecule type" value="Genomic_DNA"/>
</dbReference>
<protein>
    <submittedName>
        <fullName evidence="1">Uncharacterized protein</fullName>
    </submittedName>
</protein>
<dbReference type="Proteomes" id="UP000321577">
    <property type="component" value="Unassembled WGS sequence"/>
</dbReference>